<dbReference type="Proteomes" id="UP000001219">
    <property type="component" value="Chromosome"/>
</dbReference>
<dbReference type="AlphaFoldDB" id="D0LC68"/>
<dbReference type="KEGG" id="gbr:Gbro_0247"/>
<dbReference type="OrthoDB" id="9803476at2"/>
<gene>
    <name evidence="3" type="ordered locus">Gbro_0247</name>
</gene>
<dbReference type="eggNOG" id="COG3832">
    <property type="taxonomic scope" value="Bacteria"/>
</dbReference>
<evidence type="ECO:0000313" key="3">
    <source>
        <dbReference type="EMBL" id="ACY19592.1"/>
    </source>
</evidence>
<organism evidence="3 4">
    <name type="scientific">Gordonia bronchialis (strain ATCC 25592 / DSM 43247 / BCRC 13721 / JCM 3198 / KCTC 3076 / NBRC 16047 / NCTC 10667)</name>
    <name type="common">Rhodococcus bronchialis</name>
    <dbReference type="NCBI Taxonomy" id="526226"/>
    <lineage>
        <taxon>Bacteria</taxon>
        <taxon>Bacillati</taxon>
        <taxon>Actinomycetota</taxon>
        <taxon>Actinomycetes</taxon>
        <taxon>Mycobacteriales</taxon>
        <taxon>Gordoniaceae</taxon>
        <taxon>Gordonia</taxon>
    </lineage>
</organism>
<proteinExistence type="inferred from homology"/>
<dbReference type="SUPFAM" id="SSF55961">
    <property type="entry name" value="Bet v1-like"/>
    <property type="match status" value="1"/>
</dbReference>
<keyword evidence="4" id="KW-1185">Reference proteome</keyword>
<dbReference type="Pfam" id="PF08327">
    <property type="entry name" value="AHSA1"/>
    <property type="match status" value="1"/>
</dbReference>
<sequence length="150" mass="17249">MTTADHDRIEREITIDAPVDRVWTLVSEPGWYINDKQITEHRIETRGEVTIVHDPTHGAFAMLVLELDEPRYAAFRWLIDADDPQSTSTLVEFWLTETDSGVVLKVAESGFASLDDSDANRRSRFEDHSDGWRIELELARDHLTRQDARA</sequence>
<evidence type="ECO:0000313" key="4">
    <source>
        <dbReference type="Proteomes" id="UP000001219"/>
    </source>
</evidence>
<accession>D0LC68</accession>
<dbReference type="InterPro" id="IPR013538">
    <property type="entry name" value="ASHA1/2-like_C"/>
</dbReference>
<name>D0LC68_GORB4</name>
<dbReference type="EMBL" id="CP001802">
    <property type="protein sequence ID" value="ACY19592.1"/>
    <property type="molecule type" value="Genomic_DNA"/>
</dbReference>
<dbReference type="Gene3D" id="3.30.530.20">
    <property type="match status" value="1"/>
</dbReference>
<evidence type="ECO:0000256" key="1">
    <source>
        <dbReference type="ARBA" id="ARBA00006817"/>
    </source>
</evidence>
<protein>
    <recommendedName>
        <fullName evidence="2">Activator of Hsp90 ATPase homologue 1/2-like C-terminal domain-containing protein</fullName>
    </recommendedName>
</protein>
<evidence type="ECO:0000259" key="2">
    <source>
        <dbReference type="Pfam" id="PF08327"/>
    </source>
</evidence>
<reference evidence="3 4" key="2">
    <citation type="journal article" date="2010" name="Stand. Genomic Sci.">
        <title>Complete genome sequence of Gordonia bronchialis type strain (3410).</title>
        <authorList>
            <person name="Ivanova N."/>
            <person name="Sikorski J."/>
            <person name="Jando M."/>
            <person name="Lapidus A."/>
            <person name="Nolan M."/>
            <person name="Lucas S."/>
            <person name="Del Rio T.G."/>
            <person name="Tice H."/>
            <person name="Copeland A."/>
            <person name="Cheng J.F."/>
            <person name="Chen F."/>
            <person name="Bruce D."/>
            <person name="Goodwin L."/>
            <person name="Pitluck S."/>
            <person name="Mavromatis K."/>
            <person name="Ovchinnikova G."/>
            <person name="Pati A."/>
            <person name="Chen A."/>
            <person name="Palaniappan K."/>
            <person name="Land M."/>
            <person name="Hauser L."/>
            <person name="Chang Y.J."/>
            <person name="Jeffries C.D."/>
            <person name="Chain P."/>
            <person name="Saunders E."/>
            <person name="Han C."/>
            <person name="Detter J.C."/>
            <person name="Brettin T."/>
            <person name="Rohde M."/>
            <person name="Goker M."/>
            <person name="Bristow J."/>
            <person name="Eisen J.A."/>
            <person name="Markowitz V."/>
            <person name="Hugenholtz P."/>
            <person name="Klenk H.P."/>
            <person name="Kyrpides N.C."/>
        </authorList>
    </citation>
    <scope>NUCLEOTIDE SEQUENCE [LARGE SCALE GENOMIC DNA]</scope>
    <source>
        <strain evidence="4">ATCC 25592 / DSM 43247 / BCRC 13721 / JCM 3198 / KCTC 3076 / NBRC 16047 / NCTC 10667</strain>
    </source>
</reference>
<dbReference type="HOGENOM" id="CLU_108923_2_1_11"/>
<reference evidence="4" key="1">
    <citation type="submission" date="2009-10" db="EMBL/GenBank/DDBJ databases">
        <title>The complete chromosome of Gordonia bronchialis DSM 43247.</title>
        <authorList>
            <consortium name="US DOE Joint Genome Institute (JGI-PGF)"/>
            <person name="Lucas S."/>
            <person name="Copeland A."/>
            <person name="Lapidus A."/>
            <person name="Glavina del Rio T."/>
            <person name="Dalin E."/>
            <person name="Tice H."/>
            <person name="Bruce D."/>
            <person name="Goodwin L."/>
            <person name="Pitluck S."/>
            <person name="Kyrpides N."/>
            <person name="Mavromatis K."/>
            <person name="Ivanova N."/>
            <person name="Ovchinnikova G."/>
            <person name="Saunders E."/>
            <person name="Brettin T."/>
            <person name="Detter J.C."/>
            <person name="Han C."/>
            <person name="Larimer F."/>
            <person name="Land M."/>
            <person name="Hauser L."/>
            <person name="Markowitz V."/>
            <person name="Cheng J.-F."/>
            <person name="Hugenholtz P."/>
            <person name="Woyke T."/>
            <person name="Wu D."/>
            <person name="Jando M."/>
            <person name="Schneider S."/>
            <person name="Goeker M."/>
            <person name="Klenk H.-P."/>
            <person name="Eisen J.A."/>
        </authorList>
    </citation>
    <scope>NUCLEOTIDE SEQUENCE [LARGE SCALE GENOMIC DNA]</scope>
    <source>
        <strain evidence="4">ATCC 25592 / DSM 43247 / BCRC 13721 / JCM 3198 / KCTC 3076 / NBRC 16047 / NCTC 10667</strain>
    </source>
</reference>
<comment type="similarity">
    <text evidence="1">Belongs to the AHA1 family.</text>
</comment>
<feature type="domain" description="Activator of Hsp90 ATPase homologue 1/2-like C-terminal" evidence="2">
    <location>
        <begin position="16"/>
        <end position="133"/>
    </location>
</feature>
<dbReference type="InterPro" id="IPR023393">
    <property type="entry name" value="START-like_dom_sf"/>
</dbReference>
<dbReference type="RefSeq" id="WP_012832183.1">
    <property type="nucleotide sequence ID" value="NC_013441.1"/>
</dbReference>
<dbReference type="STRING" id="526226.Gbro_0247"/>